<sequence length="114" mass="12064">MNLRNMVLLLTATTLAACSTTSSRVALFETGNQKLYISGSAKNGAITDELVITVNGQAIIQGTISTVQPTANLTGTYQGIKIDAECKNVDTGGFQFVHQCIIYANSTKAAELSF</sequence>
<dbReference type="PROSITE" id="PS51257">
    <property type="entry name" value="PROKAR_LIPOPROTEIN"/>
    <property type="match status" value="1"/>
</dbReference>
<keyword evidence="3" id="KW-1185">Reference proteome</keyword>
<reference evidence="2 3" key="1">
    <citation type="submission" date="2019-07" db="EMBL/GenBank/DDBJ databases">
        <authorList>
            <person name="Cremers G."/>
        </authorList>
    </citation>
    <scope>NUCLEOTIDE SEQUENCE [LARGE SCALE GENOMIC DNA]</scope>
</reference>
<feature type="signal peptide" evidence="1">
    <location>
        <begin position="1"/>
        <end position="16"/>
    </location>
</feature>
<feature type="chain" id="PRO_5022117113" description="Lipoprotein" evidence="1">
    <location>
        <begin position="17"/>
        <end position="114"/>
    </location>
</feature>
<gene>
    <name evidence="2" type="ORF">MELA_02977</name>
</gene>
<evidence type="ECO:0000313" key="3">
    <source>
        <dbReference type="Proteomes" id="UP000334340"/>
    </source>
</evidence>
<name>A0A564ZPI9_9BACT</name>
<dbReference type="AlphaFoldDB" id="A0A564ZPI9"/>
<dbReference type="Proteomes" id="UP000334340">
    <property type="component" value="Unassembled WGS sequence"/>
</dbReference>
<accession>A0A564ZPI9</accession>
<dbReference type="EMBL" id="CABIKM010000067">
    <property type="protein sequence ID" value="VUZ86572.1"/>
    <property type="molecule type" value="Genomic_DNA"/>
</dbReference>
<organism evidence="2 3">
    <name type="scientific">Candidatus Methylomirabilis lanthanidiphila</name>
    <dbReference type="NCBI Taxonomy" id="2211376"/>
    <lineage>
        <taxon>Bacteria</taxon>
        <taxon>Candidatus Methylomirabilota</taxon>
        <taxon>Candidatus Methylomirabilia</taxon>
        <taxon>Candidatus Methylomirabilales</taxon>
        <taxon>Candidatus Methylomirabilaceae</taxon>
        <taxon>Candidatus Methylomirabilis</taxon>
    </lineage>
</organism>
<evidence type="ECO:0008006" key="4">
    <source>
        <dbReference type="Google" id="ProtNLM"/>
    </source>
</evidence>
<protein>
    <recommendedName>
        <fullName evidence="4">Lipoprotein</fullName>
    </recommendedName>
</protein>
<keyword evidence="1" id="KW-0732">Signal</keyword>
<evidence type="ECO:0000313" key="2">
    <source>
        <dbReference type="EMBL" id="VUZ86572.1"/>
    </source>
</evidence>
<evidence type="ECO:0000256" key="1">
    <source>
        <dbReference type="SAM" id="SignalP"/>
    </source>
</evidence>
<proteinExistence type="predicted"/>